<keyword evidence="3 5" id="KW-0133">Cell shape</keyword>
<dbReference type="PIRSF" id="PIRSF038471">
    <property type="entry name" value="MreC"/>
    <property type="match status" value="1"/>
</dbReference>
<dbReference type="Pfam" id="PF04085">
    <property type="entry name" value="MreC"/>
    <property type="match status" value="1"/>
</dbReference>
<dbReference type="RefSeq" id="WP_194212989.1">
    <property type="nucleotide sequence ID" value="NZ_CP061205.1"/>
</dbReference>
<evidence type="ECO:0000313" key="10">
    <source>
        <dbReference type="Proteomes" id="UP001595444"/>
    </source>
</evidence>
<keyword evidence="7" id="KW-0812">Transmembrane</keyword>
<dbReference type="InterPro" id="IPR042175">
    <property type="entry name" value="Cell/Rod_MreC_2"/>
</dbReference>
<evidence type="ECO:0000313" key="9">
    <source>
        <dbReference type="EMBL" id="MFC3053180.1"/>
    </source>
</evidence>
<dbReference type="NCBIfam" id="TIGR00219">
    <property type="entry name" value="mreC"/>
    <property type="match status" value="1"/>
</dbReference>
<evidence type="ECO:0000256" key="7">
    <source>
        <dbReference type="SAM" id="Phobius"/>
    </source>
</evidence>
<dbReference type="InterPro" id="IPR055342">
    <property type="entry name" value="MreC_beta-barrel_core"/>
</dbReference>
<accession>A0ABV7D8G4</accession>
<keyword evidence="10" id="KW-1185">Reference proteome</keyword>
<comment type="function">
    <text evidence="5">Involved in formation and maintenance of cell shape.</text>
</comment>
<evidence type="ECO:0000256" key="4">
    <source>
        <dbReference type="ARBA" id="ARBA00032089"/>
    </source>
</evidence>
<dbReference type="InterPro" id="IPR007221">
    <property type="entry name" value="MreC"/>
</dbReference>
<feature type="transmembrane region" description="Helical" evidence="7">
    <location>
        <begin position="23"/>
        <end position="43"/>
    </location>
</feature>
<dbReference type="InterPro" id="IPR042177">
    <property type="entry name" value="Cell/Rod_1"/>
</dbReference>
<dbReference type="Gene3D" id="2.40.10.340">
    <property type="entry name" value="Rod shape-determining protein MreC, domain 1"/>
    <property type="match status" value="1"/>
</dbReference>
<evidence type="ECO:0000256" key="6">
    <source>
        <dbReference type="SAM" id="Coils"/>
    </source>
</evidence>
<reference evidence="10" key="1">
    <citation type="journal article" date="2019" name="Int. J. Syst. Evol. Microbiol.">
        <title>The Global Catalogue of Microorganisms (GCM) 10K type strain sequencing project: providing services to taxonomists for standard genome sequencing and annotation.</title>
        <authorList>
            <consortium name="The Broad Institute Genomics Platform"/>
            <consortium name="The Broad Institute Genome Sequencing Center for Infectious Disease"/>
            <person name="Wu L."/>
            <person name="Ma J."/>
        </authorList>
    </citation>
    <scope>NUCLEOTIDE SEQUENCE [LARGE SCALE GENOMIC DNA]</scope>
    <source>
        <strain evidence="10">KCTC 62164</strain>
    </source>
</reference>
<dbReference type="EMBL" id="JBHRSL010000010">
    <property type="protein sequence ID" value="MFC3053180.1"/>
    <property type="molecule type" value="Genomic_DNA"/>
</dbReference>
<dbReference type="PANTHER" id="PTHR34138:SF1">
    <property type="entry name" value="CELL SHAPE-DETERMINING PROTEIN MREC"/>
    <property type="match status" value="1"/>
</dbReference>
<sequence>MLSRGGSSGGSGVRRTGRGRETLWFYFLITLVFLGLELFGSGVPSQIRAIASDIVSPVLSTLERPVRIAQSGLERLAGVSDIYQENEDLRGENERLKQWRQAAMQLSRENETLRKILKVPKREIPPAATARVIGVGGGSFERSILTNAGQGDGVKNSQPVVDENGLIGRVIQVGYLTSRVLLITDLNSRVPVRLERTGDVAIAEGQNEAYLRLQYLAKNIHVEIGDRVITSGHGGVFPPDLPVARVSHIDGDYIFLEPVGLLGRLDHVRIMAYSTLPETADLAEGLLEEGTSNTTTEEGAE</sequence>
<comment type="similarity">
    <text evidence="1 5">Belongs to the MreC family.</text>
</comment>
<evidence type="ECO:0000256" key="3">
    <source>
        <dbReference type="ARBA" id="ARBA00022960"/>
    </source>
</evidence>
<feature type="coiled-coil region" evidence="6">
    <location>
        <begin position="89"/>
        <end position="116"/>
    </location>
</feature>
<evidence type="ECO:0000259" key="8">
    <source>
        <dbReference type="Pfam" id="PF04085"/>
    </source>
</evidence>
<evidence type="ECO:0000256" key="5">
    <source>
        <dbReference type="PIRNR" id="PIRNR038471"/>
    </source>
</evidence>
<keyword evidence="7" id="KW-1133">Transmembrane helix</keyword>
<dbReference type="Proteomes" id="UP001595444">
    <property type="component" value="Unassembled WGS sequence"/>
</dbReference>
<organism evidence="9 10">
    <name type="scientific">Kordiimonas pumila</name>
    <dbReference type="NCBI Taxonomy" id="2161677"/>
    <lineage>
        <taxon>Bacteria</taxon>
        <taxon>Pseudomonadati</taxon>
        <taxon>Pseudomonadota</taxon>
        <taxon>Alphaproteobacteria</taxon>
        <taxon>Kordiimonadales</taxon>
        <taxon>Kordiimonadaceae</taxon>
        <taxon>Kordiimonas</taxon>
    </lineage>
</organism>
<feature type="domain" description="Rod shape-determining protein MreC beta-barrel core" evidence="8">
    <location>
        <begin position="132"/>
        <end position="271"/>
    </location>
</feature>
<name>A0ABV7D8G4_9PROT</name>
<keyword evidence="7" id="KW-0472">Membrane</keyword>
<proteinExistence type="inferred from homology"/>
<comment type="caution">
    <text evidence="9">The sequence shown here is derived from an EMBL/GenBank/DDBJ whole genome shotgun (WGS) entry which is preliminary data.</text>
</comment>
<evidence type="ECO:0000256" key="2">
    <source>
        <dbReference type="ARBA" id="ARBA00013855"/>
    </source>
</evidence>
<dbReference type="PANTHER" id="PTHR34138">
    <property type="entry name" value="CELL SHAPE-DETERMINING PROTEIN MREC"/>
    <property type="match status" value="1"/>
</dbReference>
<gene>
    <name evidence="9" type="primary">mreC</name>
    <name evidence="9" type="ORF">ACFOKA_14805</name>
</gene>
<protein>
    <recommendedName>
        <fullName evidence="2 5">Cell shape-determining protein MreC</fullName>
    </recommendedName>
    <alternativeName>
        <fullName evidence="4 5">Cell shape protein MreC</fullName>
    </alternativeName>
</protein>
<keyword evidence="6" id="KW-0175">Coiled coil</keyword>
<evidence type="ECO:0000256" key="1">
    <source>
        <dbReference type="ARBA" id="ARBA00009369"/>
    </source>
</evidence>
<dbReference type="Gene3D" id="2.40.10.350">
    <property type="entry name" value="Rod shape-determining protein MreC, domain 2"/>
    <property type="match status" value="1"/>
</dbReference>